<dbReference type="PANTHER" id="PTHR30185:SF13">
    <property type="entry name" value="LICABCH OPERON REGULATOR-RELATED"/>
    <property type="match status" value="1"/>
</dbReference>
<feature type="domain" description="PTS EIIA type-2" evidence="1">
    <location>
        <begin position="31"/>
        <end position="170"/>
    </location>
</feature>
<protein>
    <submittedName>
        <fullName evidence="2">PTS sugar transporter subunit IIA</fullName>
    </submittedName>
</protein>
<evidence type="ECO:0000259" key="1">
    <source>
        <dbReference type="PROSITE" id="PS51094"/>
    </source>
</evidence>
<keyword evidence="2" id="KW-0762">Sugar transport</keyword>
<name>A0ABR5E5T9_LISSE</name>
<evidence type="ECO:0000313" key="3">
    <source>
        <dbReference type="Proteomes" id="UP000033536"/>
    </source>
</evidence>
<dbReference type="EMBL" id="JYOM01000015">
    <property type="protein sequence ID" value="KKD45038.1"/>
    <property type="molecule type" value="Genomic_DNA"/>
</dbReference>
<dbReference type="SUPFAM" id="SSF55804">
    <property type="entry name" value="Phoshotransferase/anion transport protein"/>
    <property type="match status" value="1"/>
</dbReference>
<dbReference type="PANTHER" id="PTHR30185">
    <property type="entry name" value="CRYPTIC BETA-GLUCOSIDE BGL OPERON ANTITERMINATOR"/>
    <property type="match status" value="1"/>
</dbReference>
<gene>
    <name evidence="2" type="ORF">UQ68_12150</name>
</gene>
<keyword evidence="3" id="KW-1185">Reference proteome</keyword>
<organism evidence="2 3">
    <name type="scientific">Listeria seeligeri</name>
    <dbReference type="NCBI Taxonomy" id="1640"/>
    <lineage>
        <taxon>Bacteria</taxon>
        <taxon>Bacillati</taxon>
        <taxon>Bacillota</taxon>
        <taxon>Bacilli</taxon>
        <taxon>Bacillales</taxon>
        <taxon>Listeriaceae</taxon>
        <taxon>Listeria</taxon>
    </lineage>
</organism>
<reference evidence="2 3" key="1">
    <citation type="submission" date="2015-02" db="EMBL/GenBank/DDBJ databases">
        <title>Sequencing of Listeria spp. dairy environmental strains.</title>
        <authorList>
            <person name="Muhterem-Uyar M."/>
            <person name="Wagner M."/>
            <person name="Schmitz-Esser S."/>
            <person name="Stessl B."/>
        </authorList>
    </citation>
    <scope>NUCLEOTIDE SEQUENCE [LARGE SCALE GENOMIC DNA]</scope>
    <source>
        <strain evidence="2 3">7KSM</strain>
    </source>
</reference>
<dbReference type="InterPro" id="IPR016152">
    <property type="entry name" value="PTrfase/Anion_transptr"/>
</dbReference>
<comment type="caution">
    <text evidence="2">The sequence shown here is derived from an EMBL/GenBank/DDBJ whole genome shotgun (WGS) entry which is preliminary data.</text>
</comment>
<dbReference type="InterPro" id="IPR050661">
    <property type="entry name" value="BglG_antiterminators"/>
</dbReference>
<dbReference type="PROSITE" id="PS51094">
    <property type="entry name" value="PTS_EIIA_TYPE_2"/>
    <property type="match status" value="1"/>
</dbReference>
<dbReference type="Gene3D" id="3.40.930.10">
    <property type="entry name" value="Mannitol-specific EII, Chain A"/>
    <property type="match status" value="1"/>
</dbReference>
<accession>A0ABR5E5T9</accession>
<evidence type="ECO:0000313" key="2">
    <source>
        <dbReference type="EMBL" id="KKD45038.1"/>
    </source>
</evidence>
<dbReference type="Pfam" id="PF00359">
    <property type="entry name" value="PTS_EIIA_2"/>
    <property type="match status" value="1"/>
</dbReference>
<keyword evidence="2" id="KW-0813">Transport</keyword>
<sequence length="174" mass="19521">MKISNIPTNEELKMLGAIIQEQTDFNGGFLADFFGADFFARSKLTSKSAILEEMVNSLRAQDIVGADFLSSVLERERLGSTVLGTGIAIPHPLGLMAKDTKIVIRILDKPIKWGQKQTIQVIFLLCISKNDYEEAINIYELLVGLVREEYLEKLANLAGFKEFIRLAEEVLKKK</sequence>
<proteinExistence type="predicted"/>
<dbReference type="CDD" id="cd00211">
    <property type="entry name" value="PTS_IIA_fru"/>
    <property type="match status" value="1"/>
</dbReference>
<dbReference type="InterPro" id="IPR002178">
    <property type="entry name" value="PTS_EIIA_type-2_dom"/>
</dbReference>
<dbReference type="Proteomes" id="UP000033536">
    <property type="component" value="Unassembled WGS sequence"/>
</dbReference>